<evidence type="ECO:0000313" key="2">
    <source>
        <dbReference type="EMBL" id="KDQ52535.1"/>
    </source>
</evidence>
<dbReference type="Pfam" id="PF11976">
    <property type="entry name" value="Rad60-SLD"/>
    <property type="match status" value="1"/>
</dbReference>
<dbReference type="InterPro" id="IPR000626">
    <property type="entry name" value="Ubiquitin-like_dom"/>
</dbReference>
<dbReference type="HOGENOM" id="CLU_148322_4_4_1"/>
<dbReference type="STRING" id="933084.A0A067PFC5"/>
<dbReference type="AlphaFoldDB" id="A0A067PFC5"/>
<feature type="domain" description="Ubiquitin-like" evidence="1">
    <location>
        <begin position="15"/>
        <end position="86"/>
    </location>
</feature>
<sequence>MSEEAEDIKPKLGLVINFEGQQTQVKVKTNTQFTKIFEAVEKKLGKAPGTLRFAYDGERVQKHETPGERGMEDGDVIDAMLEQLGGSSSSCC</sequence>
<dbReference type="Proteomes" id="UP000027265">
    <property type="component" value="Unassembled WGS sequence"/>
</dbReference>
<dbReference type="OrthoDB" id="442921at2759"/>
<proteinExistence type="predicted"/>
<dbReference type="InterPro" id="IPR029071">
    <property type="entry name" value="Ubiquitin-like_domsf"/>
</dbReference>
<dbReference type="PROSITE" id="PS50053">
    <property type="entry name" value="UBIQUITIN_2"/>
    <property type="match status" value="1"/>
</dbReference>
<dbReference type="CDD" id="cd01763">
    <property type="entry name" value="Ubl_SUMO_like"/>
    <property type="match status" value="1"/>
</dbReference>
<accession>A0A067PFC5</accession>
<evidence type="ECO:0000259" key="1">
    <source>
        <dbReference type="PROSITE" id="PS50053"/>
    </source>
</evidence>
<dbReference type="EMBL" id="KL197739">
    <property type="protein sequence ID" value="KDQ52535.1"/>
    <property type="molecule type" value="Genomic_DNA"/>
</dbReference>
<dbReference type="Gene3D" id="3.10.20.90">
    <property type="entry name" value="Phosphatidylinositol 3-kinase Catalytic Subunit, Chain A, domain 1"/>
    <property type="match status" value="1"/>
</dbReference>
<name>A0A067PFC5_9AGAM</name>
<keyword evidence="3" id="KW-1185">Reference proteome</keyword>
<protein>
    <recommendedName>
        <fullName evidence="1">Ubiquitin-like domain-containing protein</fullName>
    </recommendedName>
</protein>
<dbReference type="SUPFAM" id="SSF54236">
    <property type="entry name" value="Ubiquitin-like"/>
    <property type="match status" value="1"/>
</dbReference>
<reference evidence="3" key="1">
    <citation type="journal article" date="2014" name="Proc. Natl. Acad. Sci. U.S.A.">
        <title>Extensive sampling of basidiomycete genomes demonstrates inadequacy of the white-rot/brown-rot paradigm for wood decay fungi.</title>
        <authorList>
            <person name="Riley R."/>
            <person name="Salamov A.A."/>
            <person name="Brown D.W."/>
            <person name="Nagy L.G."/>
            <person name="Floudas D."/>
            <person name="Held B.W."/>
            <person name="Levasseur A."/>
            <person name="Lombard V."/>
            <person name="Morin E."/>
            <person name="Otillar R."/>
            <person name="Lindquist E.A."/>
            <person name="Sun H."/>
            <person name="LaButti K.M."/>
            <person name="Schmutz J."/>
            <person name="Jabbour D."/>
            <person name="Luo H."/>
            <person name="Baker S.E."/>
            <person name="Pisabarro A.G."/>
            <person name="Walton J.D."/>
            <person name="Blanchette R.A."/>
            <person name="Henrissat B."/>
            <person name="Martin F."/>
            <person name="Cullen D."/>
            <person name="Hibbett D.S."/>
            <person name="Grigoriev I.V."/>
        </authorList>
    </citation>
    <scope>NUCLEOTIDE SEQUENCE [LARGE SCALE GENOMIC DNA]</scope>
    <source>
        <strain evidence="3">MUCL 33604</strain>
    </source>
</reference>
<evidence type="ECO:0000313" key="3">
    <source>
        <dbReference type="Proteomes" id="UP000027265"/>
    </source>
</evidence>
<gene>
    <name evidence="2" type="ORF">JAAARDRAFT_210484</name>
</gene>
<organism evidence="2 3">
    <name type="scientific">Jaapia argillacea MUCL 33604</name>
    <dbReference type="NCBI Taxonomy" id="933084"/>
    <lineage>
        <taxon>Eukaryota</taxon>
        <taxon>Fungi</taxon>
        <taxon>Dikarya</taxon>
        <taxon>Basidiomycota</taxon>
        <taxon>Agaricomycotina</taxon>
        <taxon>Agaricomycetes</taxon>
        <taxon>Agaricomycetidae</taxon>
        <taxon>Jaapiales</taxon>
        <taxon>Jaapiaceae</taxon>
        <taxon>Jaapia</taxon>
    </lineage>
</organism>
<dbReference type="InParanoid" id="A0A067PFC5"/>
<dbReference type="PANTHER" id="PTHR10562">
    <property type="entry name" value="SMALL UBIQUITIN-RELATED MODIFIER"/>
    <property type="match status" value="1"/>
</dbReference>
<dbReference type="InterPro" id="IPR022617">
    <property type="entry name" value="Rad60/SUMO-like_dom"/>
</dbReference>